<evidence type="ECO:0000256" key="1">
    <source>
        <dbReference type="ARBA" id="ARBA00023277"/>
    </source>
</evidence>
<name>A0A7W4YAC8_9CELL</name>
<dbReference type="Proteomes" id="UP000518206">
    <property type="component" value="Unassembled WGS sequence"/>
</dbReference>
<reference evidence="3 4" key="1">
    <citation type="submission" date="2020-08" db="EMBL/GenBank/DDBJ databases">
        <title>The Agave Microbiome: Exploring the role of microbial communities in plant adaptations to desert environments.</title>
        <authorList>
            <person name="Partida-Martinez L.P."/>
        </authorList>
    </citation>
    <scope>NUCLEOTIDE SEQUENCE [LARGE SCALE GENOMIC DNA]</scope>
    <source>
        <strain evidence="3 4">RAS26</strain>
    </source>
</reference>
<dbReference type="Gene3D" id="3.20.20.150">
    <property type="entry name" value="Divalent-metal-dependent TIM barrel enzymes"/>
    <property type="match status" value="1"/>
</dbReference>
<organism evidence="3 4">
    <name type="scientific">Cellulomonas cellasea</name>
    <dbReference type="NCBI Taxonomy" id="43670"/>
    <lineage>
        <taxon>Bacteria</taxon>
        <taxon>Bacillati</taxon>
        <taxon>Actinomycetota</taxon>
        <taxon>Actinomycetes</taxon>
        <taxon>Micrococcales</taxon>
        <taxon>Cellulomonadaceae</taxon>
        <taxon>Cellulomonas</taxon>
    </lineage>
</organism>
<dbReference type="InterPro" id="IPR013022">
    <property type="entry name" value="Xyl_isomerase-like_TIM-brl"/>
</dbReference>
<dbReference type="InterPro" id="IPR036237">
    <property type="entry name" value="Xyl_isomerase-like_sf"/>
</dbReference>
<feature type="domain" description="Xylose isomerase-like TIM barrel" evidence="2">
    <location>
        <begin position="34"/>
        <end position="333"/>
    </location>
</feature>
<reference evidence="3 4" key="2">
    <citation type="submission" date="2020-08" db="EMBL/GenBank/DDBJ databases">
        <authorList>
            <person name="Partida-Martinez L."/>
            <person name="Huntemann M."/>
            <person name="Clum A."/>
            <person name="Wang J."/>
            <person name="Palaniappan K."/>
            <person name="Ritter S."/>
            <person name="Chen I.-M."/>
            <person name="Stamatis D."/>
            <person name="Reddy T."/>
            <person name="O'Malley R."/>
            <person name="Daum C."/>
            <person name="Shapiro N."/>
            <person name="Ivanova N."/>
            <person name="Kyrpides N."/>
            <person name="Woyke T."/>
        </authorList>
    </citation>
    <scope>NUCLEOTIDE SEQUENCE [LARGE SCALE GENOMIC DNA]</scope>
    <source>
        <strain evidence="3 4">RAS26</strain>
    </source>
</reference>
<evidence type="ECO:0000313" key="3">
    <source>
        <dbReference type="EMBL" id="MBB2921266.1"/>
    </source>
</evidence>
<keyword evidence="1" id="KW-0119">Carbohydrate metabolism</keyword>
<proteinExistence type="predicted"/>
<dbReference type="PANTHER" id="PTHR12110:SF21">
    <property type="entry name" value="XYLOSE ISOMERASE-LIKE TIM BARREL DOMAIN-CONTAINING PROTEIN"/>
    <property type="match status" value="1"/>
</dbReference>
<dbReference type="AlphaFoldDB" id="A0A7W4YAC8"/>
<dbReference type="InterPro" id="IPR050312">
    <property type="entry name" value="IolE/XylAMocC-like"/>
</dbReference>
<comment type="caution">
    <text evidence="3">The sequence shown here is derived from an EMBL/GenBank/DDBJ whole genome shotgun (WGS) entry which is preliminary data.</text>
</comment>
<evidence type="ECO:0000313" key="4">
    <source>
        <dbReference type="Proteomes" id="UP000518206"/>
    </source>
</evidence>
<dbReference type="GO" id="GO:0016853">
    <property type="term" value="F:isomerase activity"/>
    <property type="evidence" value="ECO:0007669"/>
    <property type="project" value="UniProtKB-KW"/>
</dbReference>
<protein>
    <submittedName>
        <fullName evidence="3">Sugar phosphate isomerase/epimerase</fullName>
    </submittedName>
</protein>
<dbReference type="PANTHER" id="PTHR12110">
    <property type="entry name" value="HYDROXYPYRUVATE ISOMERASE"/>
    <property type="match status" value="1"/>
</dbReference>
<sequence length="348" mass="37754">MLASRRRGRQSGGTVKFGVYDAILHDRELPEAIEVVAGLGLTGLELNSGGFLPAVHIPTFDDILTSDVARDDFLGLFEGTGVGIAGLNCNGNPLHPNPLIGGRHAEDLRRSLRLANRLGQHRVVTMSGLPAGEPGGTRPSWVVNAWSSGALDVLDHQWEIAAQFWREVDREAADLDVSVALELHPQNLVFNPAGVRELVERTGATRLGVELDASHLFWQQMDPVAVVQDLGPLIVHAAAKDVRINPAAAVYGVLDNRFRRLGPDEPRTNLGGDEWVNEWPQDAAWDFVALGRGHDAVYWSTWLAALHAVDPDMHVNIEHEDVSLGRIEGLEVAADVLLDAARRAGISA</sequence>
<dbReference type="EMBL" id="JACHVX010000001">
    <property type="protein sequence ID" value="MBB2921266.1"/>
    <property type="molecule type" value="Genomic_DNA"/>
</dbReference>
<keyword evidence="3" id="KW-0413">Isomerase</keyword>
<gene>
    <name evidence="3" type="ORF">FHR80_000160</name>
</gene>
<accession>A0A7W4YAC8</accession>
<dbReference type="SUPFAM" id="SSF51658">
    <property type="entry name" value="Xylose isomerase-like"/>
    <property type="match status" value="1"/>
</dbReference>
<evidence type="ECO:0000259" key="2">
    <source>
        <dbReference type="Pfam" id="PF01261"/>
    </source>
</evidence>
<dbReference type="Pfam" id="PF01261">
    <property type="entry name" value="AP_endonuc_2"/>
    <property type="match status" value="1"/>
</dbReference>